<feature type="domain" description="Luciferase-like" evidence="2">
    <location>
        <begin position="17"/>
        <end position="227"/>
    </location>
</feature>
<dbReference type="STRING" id="469383.Cwoe_3410"/>
<name>D3EZ63_CONWI</name>
<dbReference type="GO" id="GO:0016705">
    <property type="term" value="F:oxidoreductase activity, acting on paired donors, with incorporation or reduction of molecular oxygen"/>
    <property type="evidence" value="ECO:0007669"/>
    <property type="project" value="InterPro"/>
</dbReference>
<dbReference type="Proteomes" id="UP000008229">
    <property type="component" value="Chromosome"/>
</dbReference>
<dbReference type="HOGENOM" id="CLU_027853_6_0_11"/>
<accession>D3EZ63</accession>
<dbReference type="Gene3D" id="3.20.20.30">
    <property type="entry name" value="Luciferase-like domain"/>
    <property type="match status" value="1"/>
</dbReference>
<sequence length="293" mass="31078">MATTRPTPDLGLFLTPEAASYPDLLRQVDAAERGGLDLIGIQDHPYQARFLDTFALIATLLAKTERLRFLPDVASLPLRPPALLAKQAASLDVMSGGRFELGLGAGAFWEGVAAMGGPVRTPGESVDALAEAIAIVRAAWSERSVRFHGDHYTVDGFRPGPPPAHEIGIWIGAIKPRMLRLTGRLADGWLPSSSYVPPSAVPAMTSEIDAAAERAGRDPAAIRRVYNVGGEIADGPVRGLLQGPPEHWVQTLSAFGADLGFDGFLFWPSGGDTVEQIERFAAEVAPAVRAAAA</sequence>
<keyword evidence="4" id="KW-1185">Reference proteome</keyword>
<keyword evidence="1" id="KW-0560">Oxidoreductase</keyword>
<evidence type="ECO:0000256" key="1">
    <source>
        <dbReference type="ARBA" id="ARBA00023002"/>
    </source>
</evidence>
<proteinExistence type="predicted"/>
<dbReference type="RefSeq" id="WP_012934879.1">
    <property type="nucleotide sequence ID" value="NC_013739.1"/>
</dbReference>
<dbReference type="InterPro" id="IPR050564">
    <property type="entry name" value="F420-G6PD/mer"/>
</dbReference>
<dbReference type="InterPro" id="IPR036661">
    <property type="entry name" value="Luciferase-like_sf"/>
</dbReference>
<dbReference type="AlphaFoldDB" id="D3EZ63"/>
<dbReference type="Pfam" id="PF00296">
    <property type="entry name" value="Bac_luciferase"/>
    <property type="match status" value="1"/>
</dbReference>
<dbReference type="eggNOG" id="COG2141">
    <property type="taxonomic scope" value="Bacteria"/>
</dbReference>
<evidence type="ECO:0000259" key="2">
    <source>
        <dbReference type="Pfam" id="PF00296"/>
    </source>
</evidence>
<dbReference type="SUPFAM" id="SSF51679">
    <property type="entry name" value="Bacterial luciferase-like"/>
    <property type="match status" value="1"/>
</dbReference>
<dbReference type="KEGG" id="cwo:Cwoe_3410"/>
<gene>
    <name evidence="3" type="ordered locus">Cwoe_3410</name>
</gene>
<organism evidence="3 4">
    <name type="scientific">Conexibacter woesei (strain DSM 14684 / CCUG 47730 / CIP 108061 / JCM 11494 / NBRC 100937 / ID131577)</name>
    <dbReference type="NCBI Taxonomy" id="469383"/>
    <lineage>
        <taxon>Bacteria</taxon>
        <taxon>Bacillati</taxon>
        <taxon>Actinomycetota</taxon>
        <taxon>Thermoleophilia</taxon>
        <taxon>Solirubrobacterales</taxon>
        <taxon>Conexibacteraceae</taxon>
        <taxon>Conexibacter</taxon>
    </lineage>
</organism>
<dbReference type="OrthoDB" id="9775082at2"/>
<evidence type="ECO:0000313" key="4">
    <source>
        <dbReference type="Proteomes" id="UP000008229"/>
    </source>
</evidence>
<dbReference type="EMBL" id="CP001854">
    <property type="protein sequence ID" value="ADB51828.1"/>
    <property type="molecule type" value="Genomic_DNA"/>
</dbReference>
<evidence type="ECO:0000313" key="3">
    <source>
        <dbReference type="EMBL" id="ADB51828.1"/>
    </source>
</evidence>
<reference evidence="3 4" key="1">
    <citation type="journal article" date="2010" name="Stand. Genomic Sci.">
        <title>Complete genome sequence of Conexibacter woesei type strain (ID131577).</title>
        <authorList>
            <person name="Pukall R."/>
            <person name="Lapidus A."/>
            <person name="Glavina Del Rio T."/>
            <person name="Copeland A."/>
            <person name="Tice H."/>
            <person name="Cheng J.-F."/>
            <person name="Lucas S."/>
            <person name="Chen F."/>
            <person name="Nolan M."/>
            <person name="Bruce D."/>
            <person name="Goodwin L."/>
            <person name="Pitluck S."/>
            <person name="Mavromatis K."/>
            <person name="Ivanova N."/>
            <person name="Ovchinnikova G."/>
            <person name="Pati A."/>
            <person name="Chen A."/>
            <person name="Palaniappan K."/>
            <person name="Land M."/>
            <person name="Hauser L."/>
            <person name="Chang Y.-J."/>
            <person name="Jeffries C.D."/>
            <person name="Chain P."/>
            <person name="Meincke L."/>
            <person name="Sims D."/>
            <person name="Brettin T."/>
            <person name="Detter J.C."/>
            <person name="Rohde M."/>
            <person name="Goeker M."/>
            <person name="Bristow J."/>
            <person name="Eisen J.A."/>
            <person name="Markowitz V."/>
            <person name="Kyrpides N.C."/>
            <person name="Klenk H.-P."/>
            <person name="Hugenholtz P."/>
        </authorList>
    </citation>
    <scope>NUCLEOTIDE SEQUENCE [LARGE SCALE GENOMIC DNA]</scope>
    <source>
        <strain evidence="4">DSM 14684 / CIP 108061 / JCM 11494 / NBRC 100937 / ID131577</strain>
    </source>
</reference>
<dbReference type="PANTHER" id="PTHR43244">
    <property type="match status" value="1"/>
</dbReference>
<reference evidence="4" key="2">
    <citation type="submission" date="2010-01" db="EMBL/GenBank/DDBJ databases">
        <title>The complete genome of Conexibacter woesei DSM 14684.</title>
        <authorList>
            <consortium name="US DOE Joint Genome Institute (JGI-PGF)"/>
            <person name="Lucas S."/>
            <person name="Copeland A."/>
            <person name="Lapidus A."/>
            <person name="Glavina del Rio T."/>
            <person name="Dalin E."/>
            <person name="Tice H."/>
            <person name="Bruce D."/>
            <person name="Goodwin L."/>
            <person name="Pitluck S."/>
            <person name="Kyrpides N."/>
            <person name="Mavromatis K."/>
            <person name="Ivanova N."/>
            <person name="Mikhailova N."/>
            <person name="Chertkov O."/>
            <person name="Brettin T."/>
            <person name="Detter J.C."/>
            <person name="Han C."/>
            <person name="Larimer F."/>
            <person name="Land M."/>
            <person name="Hauser L."/>
            <person name="Markowitz V."/>
            <person name="Cheng J.-F."/>
            <person name="Hugenholtz P."/>
            <person name="Woyke T."/>
            <person name="Wu D."/>
            <person name="Pukall R."/>
            <person name="Steenblock K."/>
            <person name="Schneider S."/>
            <person name="Klenk H.-P."/>
            <person name="Eisen J.A."/>
        </authorList>
    </citation>
    <scope>NUCLEOTIDE SEQUENCE [LARGE SCALE GENOMIC DNA]</scope>
    <source>
        <strain evidence="4">DSM 14684 / CIP 108061 / JCM 11494 / NBRC 100937 / ID131577</strain>
    </source>
</reference>
<dbReference type="InterPro" id="IPR011251">
    <property type="entry name" value="Luciferase-like_dom"/>
</dbReference>
<dbReference type="CDD" id="cd01097">
    <property type="entry name" value="Tetrahydromethanopterin_reductase"/>
    <property type="match status" value="1"/>
</dbReference>
<dbReference type="PANTHER" id="PTHR43244:SF1">
    <property type="entry name" value="5,10-METHYLENETETRAHYDROMETHANOPTERIN REDUCTASE"/>
    <property type="match status" value="1"/>
</dbReference>
<protein>
    <submittedName>
        <fullName evidence="3">Putative F420-dependent oxidoreductase</fullName>
    </submittedName>
</protein>